<reference evidence="2" key="1">
    <citation type="submission" date="2020-11" db="EMBL/GenBank/DDBJ databases">
        <authorList>
            <consortium name="DOE Joint Genome Institute"/>
            <person name="Ahrendt S."/>
            <person name="Riley R."/>
            <person name="Andreopoulos W."/>
            <person name="Labutti K."/>
            <person name="Pangilinan J."/>
            <person name="Ruiz-Duenas F.J."/>
            <person name="Barrasa J.M."/>
            <person name="Sanchez-Garcia M."/>
            <person name="Camarero S."/>
            <person name="Miyauchi S."/>
            <person name="Serrano A."/>
            <person name="Linde D."/>
            <person name="Babiker R."/>
            <person name="Drula E."/>
            <person name="Ayuso-Fernandez I."/>
            <person name="Pacheco R."/>
            <person name="Padilla G."/>
            <person name="Ferreira P."/>
            <person name="Barriuso J."/>
            <person name="Kellner H."/>
            <person name="Castanera R."/>
            <person name="Alfaro M."/>
            <person name="Ramirez L."/>
            <person name="Pisabarro A.G."/>
            <person name="Kuo A."/>
            <person name="Tritt A."/>
            <person name="Lipzen A."/>
            <person name="He G."/>
            <person name="Yan M."/>
            <person name="Ng V."/>
            <person name="Cullen D."/>
            <person name="Martin F."/>
            <person name="Rosso M.-N."/>
            <person name="Henrissat B."/>
            <person name="Hibbett D."/>
            <person name="Martinez A.T."/>
            <person name="Grigoriev I.V."/>
        </authorList>
    </citation>
    <scope>NUCLEOTIDE SEQUENCE</scope>
    <source>
        <strain evidence="2">CBS 506.95</strain>
    </source>
</reference>
<comment type="caution">
    <text evidence="2">The sequence shown here is derived from an EMBL/GenBank/DDBJ whole genome shotgun (WGS) entry which is preliminary data.</text>
</comment>
<dbReference type="EMBL" id="MU157861">
    <property type="protein sequence ID" value="KAF9527406.1"/>
    <property type="molecule type" value="Genomic_DNA"/>
</dbReference>
<evidence type="ECO:0000313" key="2">
    <source>
        <dbReference type="EMBL" id="KAF9527406.1"/>
    </source>
</evidence>
<sequence length="252" mass="27646">MYPLYHAHSTMYNNQPPLASTLLRFLQECKNDVHLPNIEQPEPFIPSKLHVPRLPGQIVYNGDGIVYPLRDVFLTADDNSWGPSLPPSAGSVFRDPLDELFPESSFCQPIAPIEDLELTGPREDPHHAPNSPEGLLSQACISVSAGHDILINPIFKRELTFYSSISDATPSYQDPPSGFVPENTPVESSPENRLDIFSERASSANADIEQNCSNTDALNSPERTLNSDLSTDDQASSLAVSLPMELILFASS</sequence>
<keyword evidence="3" id="KW-1185">Reference proteome</keyword>
<feature type="region of interest" description="Disordered" evidence="1">
    <location>
        <begin position="171"/>
        <end position="190"/>
    </location>
</feature>
<proteinExistence type="predicted"/>
<protein>
    <submittedName>
        <fullName evidence="2">Uncharacterized protein</fullName>
    </submittedName>
</protein>
<evidence type="ECO:0000256" key="1">
    <source>
        <dbReference type="SAM" id="MobiDB-lite"/>
    </source>
</evidence>
<dbReference type="Proteomes" id="UP000807306">
    <property type="component" value="Unassembled WGS sequence"/>
</dbReference>
<gene>
    <name evidence="2" type="ORF">CPB83DRAFT_856109</name>
</gene>
<accession>A0A9P6EE32</accession>
<dbReference type="AlphaFoldDB" id="A0A9P6EE32"/>
<organism evidence="2 3">
    <name type="scientific">Crepidotus variabilis</name>
    <dbReference type="NCBI Taxonomy" id="179855"/>
    <lineage>
        <taxon>Eukaryota</taxon>
        <taxon>Fungi</taxon>
        <taxon>Dikarya</taxon>
        <taxon>Basidiomycota</taxon>
        <taxon>Agaricomycotina</taxon>
        <taxon>Agaricomycetes</taxon>
        <taxon>Agaricomycetidae</taxon>
        <taxon>Agaricales</taxon>
        <taxon>Agaricineae</taxon>
        <taxon>Crepidotaceae</taxon>
        <taxon>Crepidotus</taxon>
    </lineage>
</organism>
<name>A0A9P6EE32_9AGAR</name>
<evidence type="ECO:0000313" key="3">
    <source>
        <dbReference type="Proteomes" id="UP000807306"/>
    </source>
</evidence>